<feature type="compositionally biased region" description="Polar residues" evidence="2">
    <location>
        <begin position="405"/>
        <end position="428"/>
    </location>
</feature>
<dbReference type="Gene3D" id="1.10.472.80">
    <property type="entry name" value="Ypt/Rab-GAP domain of gyp1p, domain 3"/>
    <property type="match status" value="1"/>
</dbReference>
<dbReference type="Gene3D" id="1.10.10.2750">
    <property type="match status" value="1"/>
</dbReference>
<protein>
    <submittedName>
        <fullName evidence="4">TBCD1-like protein</fullName>
    </submittedName>
</protein>
<dbReference type="PROSITE" id="PS50086">
    <property type="entry name" value="TBC_RABGAP"/>
    <property type="match status" value="1"/>
</dbReference>
<sequence length="1235" mass="140513">MELETNVTVRAHRKAVCERPVSFYFGERKKSKEPIQEPSQFRRSSSMVNLPEAERAAMFSCWKNVHGEKHELESSTDSIPQLYSRENSMSDFSEMLIKSGKNISSSRASLLLPLSEEGISEWQQSTAEDFNGNEIVGNQELTAGRPDQIDTDLVTRNMKYDNLMRQNSFIATKVQLRNHDSLTVNRGRAMQRSSLGVLLGSQMQEKPDFDGTCQSDDSPYDNTDTRHGGIPAFGCRSAACRQTSYPGLREQTLIKNEAKRMSMPLPMMSRQEILNHQQHIIDSDAEVSDVVPELFKSIRGATQRDIFAEMEHKEPEPAKACFEVMYVGRAKVRGKKIFSSHIDDLVKRLEAKEFGIKPNGKDSSDRRRHKSDSSVKNLPTFFEENFVQENELQKLSHATIHQGVEFNSQSPTGSNEDVNKQTGSVIHNRNSDSTDHLSDGIHSSTENLHEGLHLSHSGDQLKEMFHSLHPHPEGHSMDGTGQGQECPGGQGRTVNRTMVFRVGQSEIALISLDKKQTIIDRKFKNISSVSQVDEIMTALRTSFQSAFQQSKLQTQQICINCPLHQYHNLCKDINGKTSNKSAFDLIRNRARKTLADSFESLLTNVHHKKEEFSSPPPSPTPGRPRSSTVGALPDTQAMEMMLERHKKNKQAEKKELEKRRLSESPMKHMFILANCSSPSKKSSTHMTPGEDDPPATSSDPSPQGSWRQAIFNRVVTPVKHLSNPTLEESLNEDEEGPHKKTSEELRALWRKAILETLLLIRMEKENIDLQARQDEADLKRRKLDYAEITPCLKDVTRSWEELLSMPGRPHTLVDQDKLIGYVKQGVPQSKRGEVWWFLVEQHRLRVPDLQENTPEVDYNELLKQLTNHQHAILIDLGRTFPGHPYFSLQLGSGQLALFNLLKAYSLMDHEVGYCQGLSFVAGILLMHMEELQAFEAWKHVMYNLGLRKQYKTNMIALQIQLYQLTRLLHDNYHDLYEHFEAHDIAPTLYAAPWFLTLFASQFPLGFVSRVFDLIFMQGSEVIFKVAMVLLGNHKELILHCDTFETIVEFIKTTLPEMSMIQMERVFDLDLSQQLHSYAVEYQVLKEEMMYSPAQGDSDQLARLELANDALTKQNMELIDKLQHAHSHERSLEIMIHNFQTQEAKLKSHIRTLELERSALLNAVQTLKQLIPEQDRNNFDINLPTLTPSMPVSPVHHGRIVGHDGIAITDTLPQGGSMNSNEQTDSSSEKDNFSKK</sequence>
<feature type="region of interest" description="Disordered" evidence="2">
    <location>
        <begin position="607"/>
        <end position="630"/>
    </location>
</feature>
<feature type="compositionally biased region" description="Basic and acidic residues" evidence="2">
    <location>
        <begin position="429"/>
        <end position="439"/>
    </location>
</feature>
<dbReference type="PANTHER" id="PTHR47219:SF16">
    <property type="entry name" value="GTPASE ACTIVATING PROTEIN"/>
    <property type="match status" value="1"/>
</dbReference>
<feature type="compositionally biased region" description="Polar residues" evidence="2">
    <location>
        <begin position="1210"/>
        <end position="1225"/>
    </location>
</feature>
<name>A0ABY7DWW3_MYAAR</name>
<dbReference type="Gene3D" id="1.10.8.270">
    <property type="entry name" value="putative rabgap domain of human tbc1 domain family member 14 like domains"/>
    <property type="match status" value="1"/>
</dbReference>
<dbReference type="InterPro" id="IPR000195">
    <property type="entry name" value="Rab-GAP-TBC_dom"/>
</dbReference>
<feature type="region of interest" description="Disordered" evidence="2">
    <location>
        <begin position="356"/>
        <end position="375"/>
    </location>
</feature>
<evidence type="ECO:0000313" key="4">
    <source>
        <dbReference type="EMBL" id="WAQ99425.1"/>
    </source>
</evidence>
<feature type="compositionally biased region" description="Basic and acidic residues" evidence="2">
    <location>
        <begin position="1226"/>
        <end position="1235"/>
    </location>
</feature>
<feature type="domain" description="Rab-GAP TBC" evidence="3">
    <location>
        <begin position="825"/>
        <end position="1018"/>
    </location>
</feature>
<dbReference type="InterPro" id="IPR050302">
    <property type="entry name" value="Rab_GAP_TBC_domain"/>
</dbReference>
<evidence type="ECO:0000313" key="5">
    <source>
        <dbReference type="Proteomes" id="UP001164746"/>
    </source>
</evidence>
<dbReference type="SUPFAM" id="SSF47923">
    <property type="entry name" value="Ypt/Rab-GAP domain of gyp1p"/>
    <property type="match status" value="2"/>
</dbReference>
<feature type="compositionally biased region" description="Basic and acidic residues" evidence="2">
    <location>
        <begin position="356"/>
        <end position="365"/>
    </location>
</feature>
<feature type="compositionally biased region" description="Basic and acidic residues" evidence="2">
    <location>
        <begin position="649"/>
        <end position="666"/>
    </location>
</feature>
<dbReference type="EMBL" id="CP111014">
    <property type="protein sequence ID" value="WAQ99425.1"/>
    <property type="molecule type" value="Genomic_DNA"/>
</dbReference>
<evidence type="ECO:0000256" key="2">
    <source>
        <dbReference type="SAM" id="MobiDB-lite"/>
    </source>
</evidence>
<keyword evidence="5" id="KW-1185">Reference proteome</keyword>
<dbReference type="InterPro" id="IPR035969">
    <property type="entry name" value="Rab-GAP_TBC_sf"/>
</dbReference>
<dbReference type="Pfam" id="PF11830">
    <property type="entry name" value="DUF3350"/>
    <property type="match status" value="1"/>
</dbReference>
<feature type="region of interest" description="Disordered" evidence="2">
    <location>
        <begin position="405"/>
        <end position="444"/>
    </location>
</feature>
<organism evidence="4 5">
    <name type="scientific">Mya arenaria</name>
    <name type="common">Soft-shell clam</name>
    <dbReference type="NCBI Taxonomy" id="6604"/>
    <lineage>
        <taxon>Eukaryota</taxon>
        <taxon>Metazoa</taxon>
        <taxon>Spiralia</taxon>
        <taxon>Lophotrochozoa</taxon>
        <taxon>Mollusca</taxon>
        <taxon>Bivalvia</taxon>
        <taxon>Autobranchia</taxon>
        <taxon>Heteroconchia</taxon>
        <taxon>Euheterodonta</taxon>
        <taxon>Imparidentia</taxon>
        <taxon>Neoheterodontei</taxon>
        <taxon>Myida</taxon>
        <taxon>Myoidea</taxon>
        <taxon>Myidae</taxon>
        <taxon>Mya</taxon>
    </lineage>
</organism>
<dbReference type="InterPro" id="IPR021785">
    <property type="entry name" value="DUF3350"/>
</dbReference>
<gene>
    <name evidence="4" type="ORF">MAR_023798</name>
</gene>
<reference evidence="4" key="1">
    <citation type="submission" date="2022-11" db="EMBL/GenBank/DDBJ databases">
        <title>Centuries of genome instability and evolution in soft-shell clam transmissible cancer (bioRxiv).</title>
        <authorList>
            <person name="Hart S.F.M."/>
            <person name="Yonemitsu M.A."/>
            <person name="Giersch R.M."/>
            <person name="Beal B.F."/>
            <person name="Arriagada G."/>
            <person name="Davis B.W."/>
            <person name="Ostrander E.A."/>
            <person name="Goff S.P."/>
            <person name="Metzger M.J."/>
        </authorList>
    </citation>
    <scope>NUCLEOTIDE SEQUENCE</scope>
    <source>
        <strain evidence="4">MELC-2E11</strain>
        <tissue evidence="4">Siphon/mantle</tissue>
    </source>
</reference>
<dbReference type="Proteomes" id="UP001164746">
    <property type="component" value="Chromosome 3"/>
</dbReference>
<evidence type="ECO:0000259" key="3">
    <source>
        <dbReference type="PROSITE" id="PS50086"/>
    </source>
</evidence>
<proteinExistence type="predicted"/>
<feature type="compositionally biased region" description="Polar residues" evidence="2">
    <location>
        <begin position="674"/>
        <end position="686"/>
    </location>
</feature>
<feature type="region of interest" description="Disordered" evidence="2">
    <location>
        <begin position="645"/>
        <end position="705"/>
    </location>
</feature>
<keyword evidence="1" id="KW-0597">Phosphoprotein</keyword>
<feature type="region of interest" description="Disordered" evidence="2">
    <location>
        <begin position="1206"/>
        <end position="1235"/>
    </location>
</feature>
<evidence type="ECO:0000256" key="1">
    <source>
        <dbReference type="ARBA" id="ARBA00022553"/>
    </source>
</evidence>
<dbReference type="SMART" id="SM00164">
    <property type="entry name" value="TBC"/>
    <property type="match status" value="1"/>
</dbReference>
<accession>A0ABY7DWW3</accession>
<dbReference type="PANTHER" id="PTHR47219">
    <property type="entry name" value="RAB GTPASE-ACTIVATING PROTEIN 1-LIKE"/>
    <property type="match status" value="1"/>
</dbReference>
<dbReference type="Pfam" id="PF00566">
    <property type="entry name" value="RabGAP-TBC"/>
    <property type="match status" value="1"/>
</dbReference>